<dbReference type="InterPro" id="IPR050185">
    <property type="entry name" value="Ub_carboxyl-term_hydrolase"/>
</dbReference>
<dbReference type="PANTHER" id="PTHR21646">
    <property type="entry name" value="UBIQUITIN CARBOXYL-TERMINAL HYDROLASE"/>
    <property type="match status" value="1"/>
</dbReference>
<gene>
    <name evidence="10" type="ORF">AB1Y20_021201</name>
</gene>
<protein>
    <recommendedName>
        <fullName evidence="7">Ubiquitin carboxyl-terminal hydrolase</fullName>
        <ecNumber evidence="7">3.4.19.12</ecNumber>
    </recommendedName>
</protein>
<dbReference type="EMBL" id="JBGBPQ010000007">
    <property type="protein sequence ID" value="KAL1521542.1"/>
    <property type="molecule type" value="Genomic_DNA"/>
</dbReference>
<evidence type="ECO:0000256" key="3">
    <source>
        <dbReference type="ARBA" id="ARBA00022670"/>
    </source>
</evidence>
<evidence type="ECO:0000259" key="9">
    <source>
        <dbReference type="PROSITE" id="PS50235"/>
    </source>
</evidence>
<proteinExistence type="inferred from homology"/>
<dbReference type="PROSITE" id="PS00973">
    <property type="entry name" value="USP_2"/>
    <property type="match status" value="1"/>
</dbReference>
<comment type="similarity">
    <text evidence="2 7">Belongs to the peptidase C19 family.</text>
</comment>
<dbReference type="PROSITE" id="PS00972">
    <property type="entry name" value="USP_1"/>
    <property type="match status" value="1"/>
</dbReference>
<keyword evidence="5 7" id="KW-0378">Hydrolase</keyword>
<dbReference type="Pfam" id="PF00443">
    <property type="entry name" value="UCH"/>
    <property type="match status" value="1"/>
</dbReference>
<dbReference type="PANTHER" id="PTHR21646:SF24">
    <property type="entry name" value="UBIQUITIN CARBOXYL-TERMINAL HYDROLASE"/>
    <property type="match status" value="1"/>
</dbReference>
<dbReference type="AlphaFoldDB" id="A0AB34JLE8"/>
<evidence type="ECO:0000313" key="10">
    <source>
        <dbReference type="EMBL" id="KAL1521542.1"/>
    </source>
</evidence>
<keyword evidence="3 7" id="KW-0645">Protease</keyword>
<evidence type="ECO:0000256" key="5">
    <source>
        <dbReference type="ARBA" id="ARBA00022801"/>
    </source>
</evidence>
<comment type="caution">
    <text evidence="10">The sequence shown here is derived from an EMBL/GenBank/DDBJ whole genome shotgun (WGS) entry which is preliminary data.</text>
</comment>
<keyword evidence="6 7" id="KW-0788">Thiol protease</keyword>
<evidence type="ECO:0000256" key="2">
    <source>
        <dbReference type="ARBA" id="ARBA00009085"/>
    </source>
</evidence>
<keyword evidence="11" id="KW-1185">Reference proteome</keyword>
<dbReference type="InterPro" id="IPR001394">
    <property type="entry name" value="Peptidase_C19_UCH"/>
</dbReference>
<feature type="region of interest" description="Disordered" evidence="8">
    <location>
        <begin position="1"/>
        <end position="131"/>
    </location>
</feature>
<evidence type="ECO:0000313" key="11">
    <source>
        <dbReference type="Proteomes" id="UP001515480"/>
    </source>
</evidence>
<dbReference type="EC" id="3.4.19.12" evidence="7"/>
<comment type="catalytic activity">
    <reaction evidence="1 7">
        <text>Thiol-dependent hydrolysis of ester, thioester, amide, peptide and isopeptide bonds formed by the C-terminal Gly of ubiquitin (a 76-residue protein attached to proteins as an intracellular targeting signal).</text>
        <dbReference type="EC" id="3.4.19.12"/>
    </reaction>
</comment>
<keyword evidence="4 7" id="KW-0833">Ubl conjugation pathway</keyword>
<dbReference type="GO" id="GO:0006508">
    <property type="term" value="P:proteolysis"/>
    <property type="evidence" value="ECO:0007669"/>
    <property type="project" value="UniProtKB-KW"/>
</dbReference>
<evidence type="ECO:0000256" key="6">
    <source>
        <dbReference type="ARBA" id="ARBA00022807"/>
    </source>
</evidence>
<dbReference type="CDD" id="cd02257">
    <property type="entry name" value="Peptidase_C19"/>
    <property type="match status" value="1"/>
</dbReference>
<dbReference type="PROSITE" id="PS50235">
    <property type="entry name" value="USP_3"/>
    <property type="match status" value="1"/>
</dbReference>
<dbReference type="InterPro" id="IPR028889">
    <property type="entry name" value="USP"/>
</dbReference>
<dbReference type="Proteomes" id="UP001515480">
    <property type="component" value="Unassembled WGS sequence"/>
</dbReference>
<name>A0AB34JLE8_PRYPA</name>
<sequence length="542" mass="57630">MGASPRQSFVGRMKTTRATPLPNRPRPQPARKQPPVKPTSARGAPGPPRPVAALMSPALMACKSGLGSGTQPSARDRNRTGSMPREPADATSSPRGQKRSAPPTNPLSPRSCCARPTLSPTSSPLTAPPTLSTSLPAAFGMRADFASDRAYAAASAHAQPAEGGHSACARTPPTALPPSTGATRETCTPLERGGPADTSQRATPRGVDTGGGVVGLSNIGNSCYMNATLQCLAAAQVLVRALRRLAELSTAGVSQLLLPLLTAQWSSQGSPDSCAPLLRRLKSAVAEHAPVFATDDQQDAHEFLCALMELLEREAAPRAPTVCAVTTALQFRLQTLLTCSQCAHTTSSSERFTHLSLVLPSEPDIAHDPELAAAIALSLEDSTHAEQQLRTQGLVASFLGKEDRELRCTQCGHERASATLSLLEPPPKLLLLHVKRFENDPTRGQARKLLTEIGIDLQLQLPRHAASKSSSASSQYSLRSLVLHHGGDSTSGHYTALVRLKDDRWAHFDDAQVRLHETSAVVSKVGRKAYLLLYELQQPLQS</sequence>
<dbReference type="SUPFAM" id="SSF54001">
    <property type="entry name" value="Cysteine proteinases"/>
    <property type="match status" value="1"/>
</dbReference>
<organism evidence="10 11">
    <name type="scientific">Prymnesium parvum</name>
    <name type="common">Toxic golden alga</name>
    <dbReference type="NCBI Taxonomy" id="97485"/>
    <lineage>
        <taxon>Eukaryota</taxon>
        <taxon>Haptista</taxon>
        <taxon>Haptophyta</taxon>
        <taxon>Prymnesiophyceae</taxon>
        <taxon>Prymnesiales</taxon>
        <taxon>Prymnesiaceae</taxon>
        <taxon>Prymnesium</taxon>
    </lineage>
</organism>
<dbReference type="Gene3D" id="3.90.70.10">
    <property type="entry name" value="Cysteine proteinases"/>
    <property type="match status" value="1"/>
</dbReference>
<dbReference type="InterPro" id="IPR038765">
    <property type="entry name" value="Papain-like_cys_pep_sf"/>
</dbReference>
<dbReference type="GO" id="GO:0004843">
    <property type="term" value="F:cysteine-type deubiquitinase activity"/>
    <property type="evidence" value="ECO:0007669"/>
    <property type="project" value="UniProtKB-UniRule"/>
</dbReference>
<feature type="domain" description="USP" evidence="9">
    <location>
        <begin position="214"/>
        <end position="537"/>
    </location>
</feature>
<accession>A0AB34JLE8</accession>
<reference evidence="10 11" key="1">
    <citation type="journal article" date="2024" name="Science">
        <title>Giant polyketide synthase enzymes in the biosynthesis of giant marine polyether toxins.</title>
        <authorList>
            <person name="Fallon T.R."/>
            <person name="Shende V.V."/>
            <person name="Wierzbicki I.H."/>
            <person name="Pendleton A.L."/>
            <person name="Watervoot N.F."/>
            <person name="Auber R.P."/>
            <person name="Gonzalez D.J."/>
            <person name="Wisecaver J.H."/>
            <person name="Moore B.S."/>
        </authorList>
    </citation>
    <scope>NUCLEOTIDE SEQUENCE [LARGE SCALE GENOMIC DNA]</scope>
    <source>
        <strain evidence="10 11">12B1</strain>
    </source>
</reference>
<evidence type="ECO:0000256" key="8">
    <source>
        <dbReference type="SAM" id="MobiDB-lite"/>
    </source>
</evidence>
<feature type="region of interest" description="Disordered" evidence="8">
    <location>
        <begin position="156"/>
        <end position="208"/>
    </location>
</feature>
<feature type="compositionally biased region" description="Low complexity" evidence="8">
    <location>
        <begin position="116"/>
        <end position="131"/>
    </location>
</feature>
<evidence type="ECO:0000256" key="1">
    <source>
        <dbReference type="ARBA" id="ARBA00000707"/>
    </source>
</evidence>
<dbReference type="InterPro" id="IPR018200">
    <property type="entry name" value="USP_CS"/>
</dbReference>
<evidence type="ECO:0000256" key="7">
    <source>
        <dbReference type="RuleBase" id="RU366025"/>
    </source>
</evidence>
<dbReference type="GO" id="GO:0016579">
    <property type="term" value="P:protein deubiquitination"/>
    <property type="evidence" value="ECO:0007669"/>
    <property type="project" value="InterPro"/>
</dbReference>
<evidence type="ECO:0000256" key="4">
    <source>
        <dbReference type="ARBA" id="ARBA00022786"/>
    </source>
</evidence>